<dbReference type="EMBL" id="RDQZ01000004">
    <property type="protein sequence ID" value="RXH16014.1"/>
    <property type="molecule type" value="Genomic_DNA"/>
</dbReference>
<dbReference type="Proteomes" id="UP000288972">
    <property type="component" value="Chromosome"/>
</dbReference>
<evidence type="ECO:0000313" key="3">
    <source>
        <dbReference type="Proteomes" id="UP000288972"/>
    </source>
</evidence>
<proteinExistence type="predicted"/>
<sequence length="91" mass="10344">MSNIIQFRSQRHDLGTSIAHCDCSAEIKSAALRASARNALSLLAGQFELAMEHAGEIELRIPDPKKRREFSDQIKRTRHLLEIVHLKILQI</sequence>
<evidence type="ECO:0000313" key="2">
    <source>
        <dbReference type="EMBL" id="RXH16014.1"/>
    </source>
</evidence>
<dbReference type="EMBL" id="CP030053">
    <property type="protein sequence ID" value="QAU49318.1"/>
    <property type="molecule type" value="Genomic_DNA"/>
</dbReference>
<dbReference type="Proteomes" id="UP000290401">
    <property type="component" value="Unassembled WGS sequence"/>
</dbReference>
<evidence type="ECO:0000313" key="4">
    <source>
        <dbReference type="Proteomes" id="UP000290401"/>
    </source>
</evidence>
<dbReference type="KEGG" id="bgz:XH91_30795"/>
<protein>
    <submittedName>
        <fullName evidence="1">Uncharacterized protein</fullName>
    </submittedName>
</protein>
<dbReference type="AlphaFoldDB" id="A0AAE5X5W4"/>
<accession>A0AAE5X5W4</accession>
<evidence type="ECO:0000313" key="1">
    <source>
        <dbReference type="EMBL" id="QAU49318.1"/>
    </source>
</evidence>
<name>A0AAE5X5W4_9BRAD</name>
<dbReference type="RefSeq" id="WP_128954071.1">
    <property type="nucleotide sequence ID" value="NZ_CP030053.1"/>
</dbReference>
<keyword evidence="4" id="KW-1185">Reference proteome</keyword>
<reference evidence="1 3" key="1">
    <citation type="submission" date="2018-06" db="EMBL/GenBank/DDBJ databases">
        <title>Comparative genomics of rhizobia nodulating Arachis hypogaea in China.</title>
        <authorList>
            <person name="Li Y."/>
        </authorList>
    </citation>
    <scope>NUCLEOTIDE SEQUENCE [LARGE SCALE GENOMIC DNA]</scope>
    <source>
        <strain evidence="1 3">CCBAU 51670</strain>
    </source>
</reference>
<gene>
    <name evidence="2" type="ORF">EAS56_08360</name>
    <name evidence="1" type="ORF">XH91_30795</name>
</gene>
<organism evidence="1 3">
    <name type="scientific">Bradyrhizobium guangzhouense</name>
    <dbReference type="NCBI Taxonomy" id="1325095"/>
    <lineage>
        <taxon>Bacteria</taxon>
        <taxon>Pseudomonadati</taxon>
        <taxon>Pseudomonadota</taxon>
        <taxon>Alphaproteobacteria</taxon>
        <taxon>Hyphomicrobiales</taxon>
        <taxon>Nitrobacteraceae</taxon>
        <taxon>Bradyrhizobium</taxon>
    </lineage>
</organism>
<reference evidence="2 4" key="2">
    <citation type="submission" date="2018-10" db="EMBL/GenBank/DDBJ databases">
        <title>Bradyrhizobium sp. nov., effective nodules isolated from peanut in China.</title>
        <authorList>
            <person name="Li Y."/>
        </authorList>
    </citation>
    <scope>NUCLEOTIDE SEQUENCE [LARGE SCALE GENOMIC DNA]</scope>
    <source>
        <strain evidence="2 4">CCBAU 53426</strain>
    </source>
</reference>